<reference evidence="2" key="1">
    <citation type="journal article" date="2015" name="Nature">
        <title>Complex archaea that bridge the gap between prokaryotes and eukaryotes.</title>
        <authorList>
            <person name="Spang A."/>
            <person name="Saw J.H."/>
            <person name="Jorgensen S.L."/>
            <person name="Zaremba-Niedzwiedzka K."/>
            <person name="Martijn J."/>
            <person name="Lind A.E."/>
            <person name="van Eijk R."/>
            <person name="Schleper C."/>
            <person name="Guy L."/>
            <person name="Ettema T.J."/>
        </authorList>
    </citation>
    <scope>NUCLEOTIDE SEQUENCE</scope>
</reference>
<dbReference type="InterPro" id="IPR008921">
    <property type="entry name" value="DNA_pol3_clamp-load_cplx_C"/>
</dbReference>
<comment type="caution">
    <text evidence="2">The sequence shown here is derived from an EMBL/GenBank/DDBJ whole genome shotgun (WGS) entry which is preliminary data.</text>
</comment>
<dbReference type="EMBL" id="LAZR01033960">
    <property type="protein sequence ID" value="KKL46623.1"/>
    <property type="molecule type" value="Genomic_DNA"/>
</dbReference>
<feature type="non-terminal residue" evidence="2">
    <location>
        <position position="96"/>
    </location>
</feature>
<dbReference type="Gene3D" id="1.20.272.10">
    <property type="match status" value="1"/>
</dbReference>
<feature type="domain" description="MgsA AAA+ ATPase C-terminal" evidence="1">
    <location>
        <begin position="13"/>
        <end position="96"/>
    </location>
</feature>
<dbReference type="GO" id="GO:0003677">
    <property type="term" value="F:DNA binding"/>
    <property type="evidence" value="ECO:0007669"/>
    <property type="project" value="InterPro"/>
</dbReference>
<accession>A0A0F9CB53</accession>
<dbReference type="GO" id="GO:0008047">
    <property type="term" value="F:enzyme activator activity"/>
    <property type="evidence" value="ECO:0007669"/>
    <property type="project" value="TreeGrafter"/>
</dbReference>
<dbReference type="GO" id="GO:0006261">
    <property type="term" value="P:DNA-templated DNA replication"/>
    <property type="evidence" value="ECO:0007669"/>
    <property type="project" value="TreeGrafter"/>
</dbReference>
<evidence type="ECO:0000259" key="1">
    <source>
        <dbReference type="Pfam" id="PF12002"/>
    </source>
</evidence>
<protein>
    <recommendedName>
        <fullName evidence="1">MgsA AAA+ ATPase C-terminal domain-containing protein</fullName>
    </recommendedName>
</protein>
<dbReference type="AlphaFoldDB" id="A0A0F9CB53"/>
<gene>
    <name evidence="2" type="ORF">LCGC14_2343690</name>
</gene>
<name>A0A0F9CB53_9ZZZZ</name>
<proteinExistence type="predicted"/>
<dbReference type="SUPFAM" id="SSF48019">
    <property type="entry name" value="post-AAA+ oligomerization domain-like"/>
    <property type="match status" value="1"/>
</dbReference>
<dbReference type="InterPro" id="IPR021886">
    <property type="entry name" value="MgsA_C"/>
</dbReference>
<dbReference type="Pfam" id="PF12002">
    <property type="entry name" value="MgsA_C"/>
    <property type="match status" value="1"/>
</dbReference>
<evidence type="ECO:0000313" key="2">
    <source>
        <dbReference type="EMBL" id="KKL46623.1"/>
    </source>
</evidence>
<dbReference type="PANTHER" id="PTHR13779:SF7">
    <property type="entry name" value="ATPASE WRNIP1"/>
    <property type="match status" value="1"/>
</dbReference>
<dbReference type="GO" id="GO:0000731">
    <property type="term" value="P:DNA synthesis involved in DNA repair"/>
    <property type="evidence" value="ECO:0007669"/>
    <property type="project" value="TreeGrafter"/>
</dbReference>
<dbReference type="GO" id="GO:0017116">
    <property type="term" value="F:single-stranded DNA helicase activity"/>
    <property type="evidence" value="ECO:0007669"/>
    <property type="project" value="TreeGrafter"/>
</dbReference>
<dbReference type="PANTHER" id="PTHR13779">
    <property type="entry name" value="WERNER HELICASE-INTERACTING PROTEIN 1 FAMILY MEMBER"/>
    <property type="match status" value="1"/>
</dbReference>
<sequence>MKRGIKITLGVGLALLVALAAKEAYHFLGSPEGDLALAQCAIFMASCPKSNAVYKAYQEASQDVEQARAEPVPSKLRNPVTELMAKLGYGKDYKYP</sequence>
<dbReference type="Gene3D" id="1.10.3710.10">
    <property type="entry name" value="DNA polymerase III clamp loader subunits, C-terminal domain"/>
    <property type="match status" value="1"/>
</dbReference>
<dbReference type="InterPro" id="IPR051314">
    <property type="entry name" value="AAA_ATPase_RarA/MGS1/WRNIP1"/>
</dbReference>
<organism evidence="2">
    <name type="scientific">marine sediment metagenome</name>
    <dbReference type="NCBI Taxonomy" id="412755"/>
    <lineage>
        <taxon>unclassified sequences</taxon>
        <taxon>metagenomes</taxon>
        <taxon>ecological metagenomes</taxon>
    </lineage>
</organism>